<dbReference type="Proteomes" id="UP000036061">
    <property type="component" value="Chromosome"/>
</dbReference>
<dbReference type="InterPro" id="IPR051635">
    <property type="entry name" value="SNAT-like"/>
</dbReference>
<dbReference type="InterPro" id="IPR000182">
    <property type="entry name" value="GNAT_dom"/>
</dbReference>
<organism evidence="4 5">
    <name type="scientific">Brevibacillus brevis</name>
    <name type="common">Bacillus brevis</name>
    <dbReference type="NCBI Taxonomy" id="1393"/>
    <lineage>
        <taxon>Bacteria</taxon>
        <taxon>Bacillati</taxon>
        <taxon>Bacillota</taxon>
        <taxon>Bacilli</taxon>
        <taxon>Bacillales</taxon>
        <taxon>Paenibacillaceae</taxon>
        <taxon>Brevibacillus</taxon>
    </lineage>
</organism>
<keyword evidence="2" id="KW-0012">Acyltransferase</keyword>
<accession>A0A2Z4ML88</accession>
<evidence type="ECO:0000313" key="4">
    <source>
        <dbReference type="EMBL" id="AWX57214.1"/>
    </source>
</evidence>
<dbReference type="CDD" id="cd04301">
    <property type="entry name" value="NAT_SF"/>
    <property type="match status" value="1"/>
</dbReference>
<dbReference type="SUPFAM" id="SSF55729">
    <property type="entry name" value="Acyl-CoA N-acyltransferases (Nat)"/>
    <property type="match status" value="1"/>
</dbReference>
<dbReference type="PANTHER" id="PTHR10908">
    <property type="entry name" value="SEROTONIN N-ACETYLTRANSFERASE"/>
    <property type="match status" value="1"/>
</dbReference>
<evidence type="ECO:0000259" key="3">
    <source>
        <dbReference type="PROSITE" id="PS51186"/>
    </source>
</evidence>
<dbReference type="Gene3D" id="3.40.630.30">
    <property type="match status" value="1"/>
</dbReference>
<proteinExistence type="predicted"/>
<evidence type="ECO:0000313" key="5">
    <source>
        <dbReference type="Proteomes" id="UP000036061"/>
    </source>
</evidence>
<reference evidence="4 5" key="1">
    <citation type="journal article" date="2015" name="Genome Announc.">
        <title>Draft Genome Sequence of Brevibacillus brevis DZQ7, a Plant Growth-Promoting Rhizobacterium with Broad-Spectrum Antimicrobial Activity.</title>
        <authorList>
            <person name="Hou Q."/>
            <person name="Wang C."/>
            <person name="Hou X."/>
            <person name="Xia Z."/>
            <person name="Ye J."/>
            <person name="Liu K."/>
            <person name="Liu H."/>
            <person name="Wang J."/>
            <person name="Guo H."/>
            <person name="Yu X."/>
            <person name="Yang Y."/>
            <person name="Du B."/>
            <person name="Ding Y."/>
        </authorList>
    </citation>
    <scope>NUCLEOTIDE SEQUENCE [LARGE SCALE GENOMIC DNA]</scope>
    <source>
        <strain evidence="4 5">DZQ7</strain>
    </source>
</reference>
<dbReference type="InterPro" id="IPR016181">
    <property type="entry name" value="Acyl_CoA_acyltransferase"/>
</dbReference>
<dbReference type="GO" id="GO:0008080">
    <property type="term" value="F:N-acetyltransferase activity"/>
    <property type="evidence" value="ECO:0007669"/>
    <property type="project" value="UniProtKB-ARBA"/>
</dbReference>
<keyword evidence="1 4" id="KW-0808">Transferase</keyword>
<evidence type="ECO:0000256" key="1">
    <source>
        <dbReference type="ARBA" id="ARBA00022679"/>
    </source>
</evidence>
<dbReference type="PROSITE" id="PS51186">
    <property type="entry name" value="GNAT"/>
    <property type="match status" value="1"/>
</dbReference>
<dbReference type="RefSeq" id="WP_048033793.1">
    <property type="nucleotide sequence ID" value="NZ_CP030117.1"/>
</dbReference>
<dbReference type="EMBL" id="CP030117">
    <property type="protein sequence ID" value="AWX57214.1"/>
    <property type="molecule type" value="Genomic_DNA"/>
</dbReference>
<evidence type="ECO:0000256" key="2">
    <source>
        <dbReference type="ARBA" id="ARBA00023315"/>
    </source>
</evidence>
<name>A0A2Z4ML88_BREBE</name>
<gene>
    <name evidence="4" type="ORF">AB432_020090</name>
</gene>
<protein>
    <submittedName>
        <fullName evidence="4">N-acetyltransferase</fullName>
    </submittedName>
</protein>
<feature type="domain" description="N-acetyltransferase" evidence="3">
    <location>
        <begin position="2"/>
        <end position="162"/>
    </location>
</feature>
<sequence>MITIRNAKAEDLPALIAIEHLCFSPDEAATQEAFEKRIRLIPDSFFVAEADGVIAGLVNGPVVESTFITDDLFQTIKENPASGGHQTILGLAVSPAFQNRGIASKLLAHLEASARESGRETITLTCKKNLISYYESHGYLNNGVSSSDHAGAIWYNMSKPLQLR</sequence>
<dbReference type="AlphaFoldDB" id="A0A2Z4ML88"/>
<dbReference type="Pfam" id="PF00583">
    <property type="entry name" value="Acetyltransf_1"/>
    <property type="match status" value="1"/>
</dbReference>
<dbReference type="PANTHER" id="PTHR10908:SF0">
    <property type="entry name" value="SEROTONIN N-ACETYLTRANSFERASE"/>
    <property type="match status" value="1"/>
</dbReference>